<organism evidence="7 8">
    <name type="scientific">Candidatus Geothrix odensensis</name>
    <dbReference type="NCBI Taxonomy" id="2954440"/>
    <lineage>
        <taxon>Bacteria</taxon>
        <taxon>Pseudomonadati</taxon>
        <taxon>Acidobacteriota</taxon>
        <taxon>Holophagae</taxon>
        <taxon>Holophagales</taxon>
        <taxon>Holophagaceae</taxon>
        <taxon>Geothrix</taxon>
    </lineage>
</organism>
<comment type="subcellular location">
    <subcellularLocation>
        <location evidence="1">Membrane</location>
        <topology evidence="1">Multi-pass membrane protein</topology>
    </subcellularLocation>
</comment>
<evidence type="ECO:0000256" key="2">
    <source>
        <dbReference type="ARBA" id="ARBA00022692"/>
    </source>
</evidence>
<name>A0A936F245_9BACT</name>
<gene>
    <name evidence="7" type="ORF">IPN91_08785</name>
</gene>
<dbReference type="GO" id="GO:0140359">
    <property type="term" value="F:ABC-type transporter activity"/>
    <property type="evidence" value="ECO:0007669"/>
    <property type="project" value="InterPro"/>
</dbReference>
<dbReference type="GO" id="GO:0016020">
    <property type="term" value="C:membrane"/>
    <property type="evidence" value="ECO:0007669"/>
    <property type="project" value="UniProtKB-SubCell"/>
</dbReference>
<dbReference type="EMBL" id="JADKCH010000007">
    <property type="protein sequence ID" value="MBK8572727.1"/>
    <property type="molecule type" value="Genomic_DNA"/>
</dbReference>
<keyword evidence="4 5" id="KW-0472">Membrane</keyword>
<dbReference type="InterPro" id="IPR047817">
    <property type="entry name" value="ABC2_TM_bact-type"/>
</dbReference>
<feature type="transmembrane region" description="Helical" evidence="5">
    <location>
        <begin position="202"/>
        <end position="227"/>
    </location>
</feature>
<feature type="domain" description="ABC transmembrane type-2" evidence="6">
    <location>
        <begin position="122"/>
        <end position="352"/>
    </location>
</feature>
<evidence type="ECO:0000256" key="5">
    <source>
        <dbReference type="SAM" id="Phobius"/>
    </source>
</evidence>
<accession>A0A936F245</accession>
<dbReference type="AlphaFoldDB" id="A0A936F245"/>
<dbReference type="PANTHER" id="PTHR43027">
    <property type="entry name" value="DOXORUBICIN RESISTANCE ABC TRANSPORTER PERMEASE PROTEIN DRRC-RELATED"/>
    <property type="match status" value="1"/>
</dbReference>
<proteinExistence type="predicted"/>
<feature type="transmembrane region" description="Helical" evidence="5">
    <location>
        <begin position="324"/>
        <end position="346"/>
    </location>
</feature>
<feature type="transmembrane region" description="Helical" evidence="5">
    <location>
        <begin position="239"/>
        <end position="264"/>
    </location>
</feature>
<evidence type="ECO:0000259" key="6">
    <source>
        <dbReference type="PROSITE" id="PS51012"/>
    </source>
</evidence>
<dbReference type="PROSITE" id="PS51012">
    <property type="entry name" value="ABC_TM2"/>
    <property type="match status" value="1"/>
</dbReference>
<dbReference type="Pfam" id="PF12698">
    <property type="entry name" value="ABC2_membrane_3"/>
    <property type="match status" value="1"/>
</dbReference>
<dbReference type="InterPro" id="IPR052902">
    <property type="entry name" value="ABC-2_transporter"/>
</dbReference>
<keyword evidence="2 5" id="KW-0812">Transmembrane</keyword>
<evidence type="ECO:0000313" key="7">
    <source>
        <dbReference type="EMBL" id="MBK8572727.1"/>
    </source>
</evidence>
<dbReference type="PANTHER" id="PTHR43027:SF2">
    <property type="entry name" value="TRANSPORT PERMEASE PROTEIN"/>
    <property type="match status" value="1"/>
</dbReference>
<evidence type="ECO:0000256" key="1">
    <source>
        <dbReference type="ARBA" id="ARBA00004141"/>
    </source>
</evidence>
<evidence type="ECO:0000256" key="3">
    <source>
        <dbReference type="ARBA" id="ARBA00022989"/>
    </source>
</evidence>
<dbReference type="Proteomes" id="UP000709959">
    <property type="component" value="Unassembled WGS sequence"/>
</dbReference>
<keyword evidence="3 5" id="KW-1133">Transmembrane helix</keyword>
<evidence type="ECO:0000256" key="4">
    <source>
        <dbReference type="ARBA" id="ARBA00023136"/>
    </source>
</evidence>
<feature type="transmembrane region" description="Helical" evidence="5">
    <location>
        <begin position="160"/>
        <end position="182"/>
    </location>
</feature>
<comment type="caution">
    <text evidence="7">The sequence shown here is derived from an EMBL/GenBank/DDBJ whole genome shotgun (WGS) entry which is preliminary data.</text>
</comment>
<feature type="transmembrane region" description="Helical" evidence="5">
    <location>
        <begin position="20"/>
        <end position="39"/>
    </location>
</feature>
<dbReference type="InterPro" id="IPR013525">
    <property type="entry name" value="ABC2_TM"/>
</dbReference>
<evidence type="ECO:0000313" key="8">
    <source>
        <dbReference type="Proteomes" id="UP000709959"/>
    </source>
</evidence>
<sequence>MLLWRQFVMEWRLYSRDRVAMFWTFAFPVVLLLGFGTIFRDGGGPKLSVVRVQSPVPTPRDAALDQALKDLHLQVQSLPKAEAEARWSRGETAAQLEPEGEGYRLRLNSYLMAQAGATAGLVNQAWLVAQARLSGSPEPQRIPAQVESPGHKRSTNYASFLLPGLLGLNLVSMGLFSVGMVNVSYREKGKFRRLAVTPLPKWIFLLGQVLHRLTVTVVQAAILLLVGRLVFGIQNQGSFLDLLLIMTLGTGCFMAFGFALSGFAETSEGYAAISNLVFFPLMMLSGVYFTLDAAPAWLQQAVAVMPLAPFIRALRAVFNDGAGLAGHGVGLLIVLAWALAAFALAVRRFRWA</sequence>
<protein>
    <submittedName>
        <fullName evidence="7">ABC transporter permease</fullName>
    </submittedName>
</protein>
<reference evidence="7 8" key="1">
    <citation type="submission" date="2020-10" db="EMBL/GenBank/DDBJ databases">
        <title>Connecting structure to function with the recovery of over 1000 high-quality activated sludge metagenome-assembled genomes encoding full-length rRNA genes using long-read sequencing.</title>
        <authorList>
            <person name="Singleton C.M."/>
            <person name="Petriglieri F."/>
            <person name="Kristensen J.M."/>
            <person name="Kirkegaard R.H."/>
            <person name="Michaelsen T.Y."/>
            <person name="Andersen M.H."/>
            <person name="Karst S.M."/>
            <person name="Dueholm M.S."/>
            <person name="Nielsen P.H."/>
            <person name="Albertsen M."/>
        </authorList>
    </citation>
    <scope>NUCLEOTIDE SEQUENCE [LARGE SCALE GENOMIC DNA]</scope>
    <source>
        <strain evidence="7">OdNE_18-Q3-R46-58_MAXAC.008</strain>
    </source>
</reference>
<feature type="transmembrane region" description="Helical" evidence="5">
    <location>
        <begin position="270"/>
        <end position="289"/>
    </location>
</feature>